<evidence type="ECO:0000259" key="2">
    <source>
        <dbReference type="Pfam" id="PF02470"/>
    </source>
</evidence>
<evidence type="ECO:0000256" key="1">
    <source>
        <dbReference type="SAM" id="Phobius"/>
    </source>
</evidence>
<keyword evidence="1" id="KW-0812">Transmembrane</keyword>
<dbReference type="EMBL" id="QFFF01000001">
    <property type="protein sequence ID" value="PWG02248.1"/>
    <property type="molecule type" value="Genomic_DNA"/>
</dbReference>
<accession>A0A2U2J1N1</accession>
<dbReference type="Pfam" id="PF02470">
    <property type="entry name" value="MlaD"/>
    <property type="match status" value="1"/>
</dbReference>
<proteinExistence type="predicted"/>
<name>A0A2U2J1N1_9SPHN</name>
<sequence length="314" mass="33335">MENRSNHILVGGVVLALIVALLGFIIWLTQVSGEDNKEYDIFFKQGVDGLARGSGVSFNGVPVGQVASINLDRTNPEFVRVRIAVREDTPILEGTTATVEGVGFTGVSQIQLDPAPAGAPPIQGEGPYGVPVIPTKPGALGQLLNSAPELLQRVTTLTERLTELLADRNQESIAAILDNMEEISGSLAERGPEIAATLAEARVAIRQAGAAAEEFGKLASTTDRLLSDDAQPLINDLQQTVQAAEQSMKNLDAVLSDARPGVQAFSNQTLPEIGQLVRDLRATSEALRSVTRKVDRQGAGSIIGGQELPDYEPR</sequence>
<dbReference type="PANTHER" id="PTHR36698:SF2">
    <property type="entry name" value="MCE_MLAD DOMAIN-CONTAINING PROTEIN"/>
    <property type="match status" value="1"/>
</dbReference>
<keyword evidence="1" id="KW-0472">Membrane</keyword>
<dbReference type="InterPro" id="IPR003399">
    <property type="entry name" value="Mce/MlaD"/>
</dbReference>
<feature type="domain" description="Mce/MlaD" evidence="2">
    <location>
        <begin position="39"/>
        <end position="114"/>
    </location>
</feature>
<evidence type="ECO:0000313" key="4">
    <source>
        <dbReference type="Proteomes" id="UP000245916"/>
    </source>
</evidence>
<protein>
    <submittedName>
        <fullName evidence="3">MCE family protein</fullName>
    </submittedName>
</protein>
<organism evidence="3 4">
    <name type="scientific">Allosphingosinicella humi</name>
    <dbReference type="NCBI Taxonomy" id="2068657"/>
    <lineage>
        <taxon>Bacteria</taxon>
        <taxon>Pseudomonadati</taxon>
        <taxon>Pseudomonadota</taxon>
        <taxon>Alphaproteobacteria</taxon>
        <taxon>Sphingomonadales</taxon>
        <taxon>Sphingomonadaceae</taxon>
        <taxon>Allosphingosinicella</taxon>
    </lineage>
</organism>
<dbReference type="AlphaFoldDB" id="A0A2U2J1N1"/>
<keyword evidence="1" id="KW-1133">Transmembrane helix</keyword>
<keyword evidence="4" id="KW-1185">Reference proteome</keyword>
<reference evidence="3 4" key="1">
    <citation type="submission" date="2018-05" db="EMBL/GenBank/DDBJ databases">
        <title>Genome of Sphingosinicella humi QZX222.</title>
        <authorList>
            <person name="Qiao Z."/>
            <person name="Wang G."/>
        </authorList>
    </citation>
    <scope>NUCLEOTIDE SEQUENCE [LARGE SCALE GENOMIC DNA]</scope>
    <source>
        <strain evidence="3 4">QZX222</strain>
    </source>
</reference>
<dbReference type="OrthoDB" id="9808689at2"/>
<dbReference type="RefSeq" id="WP_109270388.1">
    <property type="nucleotide sequence ID" value="NZ_QFFF01000001.1"/>
</dbReference>
<feature type="transmembrane region" description="Helical" evidence="1">
    <location>
        <begin position="7"/>
        <end position="28"/>
    </location>
</feature>
<comment type="caution">
    <text evidence="3">The sequence shown here is derived from an EMBL/GenBank/DDBJ whole genome shotgun (WGS) entry which is preliminary data.</text>
</comment>
<dbReference type="PANTHER" id="PTHR36698">
    <property type="entry name" value="BLL5892 PROTEIN"/>
    <property type="match status" value="1"/>
</dbReference>
<evidence type="ECO:0000313" key="3">
    <source>
        <dbReference type="EMBL" id="PWG02248.1"/>
    </source>
</evidence>
<dbReference type="Proteomes" id="UP000245916">
    <property type="component" value="Unassembled WGS sequence"/>
</dbReference>
<gene>
    <name evidence="3" type="ORF">DF286_04730</name>
</gene>